<keyword evidence="1" id="KW-0732">Signal</keyword>
<organism evidence="3">
    <name type="scientific">Culicoides sonorensis</name>
    <name type="common">Biting midge</name>
    <dbReference type="NCBI Taxonomy" id="179676"/>
    <lineage>
        <taxon>Eukaryota</taxon>
        <taxon>Metazoa</taxon>
        <taxon>Ecdysozoa</taxon>
        <taxon>Arthropoda</taxon>
        <taxon>Hexapoda</taxon>
        <taxon>Insecta</taxon>
        <taxon>Pterygota</taxon>
        <taxon>Neoptera</taxon>
        <taxon>Endopterygota</taxon>
        <taxon>Diptera</taxon>
        <taxon>Nematocera</taxon>
        <taxon>Chironomoidea</taxon>
        <taxon>Ceratopogonidae</taxon>
        <taxon>Ceratopogoninae</taxon>
        <taxon>Culicoides</taxon>
        <taxon>Monoculicoides</taxon>
    </lineage>
</organism>
<evidence type="ECO:0000259" key="2">
    <source>
        <dbReference type="Pfam" id="PF00014"/>
    </source>
</evidence>
<dbReference type="VEuPathDB" id="VectorBase:CSON004551"/>
<evidence type="ECO:0000313" key="3">
    <source>
        <dbReference type="EMBL" id="SSX21391.1"/>
    </source>
</evidence>
<protein>
    <submittedName>
        <fullName evidence="3">CSON004551 protein</fullName>
    </submittedName>
</protein>
<feature type="domain" description="BPTI/Kunitz inhibitor" evidence="2">
    <location>
        <begin position="135"/>
        <end position="188"/>
    </location>
</feature>
<dbReference type="SUPFAM" id="SSF57362">
    <property type="entry name" value="BPTI-like"/>
    <property type="match status" value="1"/>
</dbReference>
<feature type="signal peptide" evidence="1">
    <location>
        <begin position="1"/>
        <end position="21"/>
    </location>
</feature>
<dbReference type="AlphaFoldDB" id="A0A336LWN9"/>
<feature type="chain" id="PRO_5016398557" evidence="1">
    <location>
        <begin position="22"/>
        <end position="206"/>
    </location>
</feature>
<dbReference type="EMBL" id="UFQT01000190">
    <property type="protein sequence ID" value="SSX21391.1"/>
    <property type="molecule type" value="Genomic_DNA"/>
</dbReference>
<evidence type="ECO:0000256" key="1">
    <source>
        <dbReference type="SAM" id="SignalP"/>
    </source>
</evidence>
<accession>A0A336LWN9</accession>
<proteinExistence type="predicted"/>
<dbReference type="InterPro" id="IPR036880">
    <property type="entry name" value="Kunitz_BPTI_sf"/>
</dbReference>
<dbReference type="InterPro" id="IPR002223">
    <property type="entry name" value="Kunitz_BPTI"/>
</dbReference>
<gene>
    <name evidence="3" type="primary">CSON004551</name>
</gene>
<sequence>MLKLILFSGIFLLVLIQAGNSARVKKNDPSLPPECKRPSKSERASVCVKKGGYKYNAQANRCVYDSRNFCPGKNGFLTLDQCVFKCWDYRKWDEREKNNKNMDGCKNQINEDEMEAPIPVPSRSDNVDTFKDNRCREPNIKGLKMAGRRSLNPAFRYNRHKNECEAILSNVCLGRNRFSSQDECIHVCVWNKGSGRVRHVARAENA</sequence>
<dbReference type="Pfam" id="PF00014">
    <property type="entry name" value="Kunitz_BPTI"/>
    <property type="match status" value="1"/>
</dbReference>
<dbReference type="Gene3D" id="4.10.410.10">
    <property type="entry name" value="Pancreatic trypsin inhibitor Kunitz domain"/>
    <property type="match status" value="1"/>
</dbReference>
<name>A0A336LWN9_CULSO</name>
<reference evidence="3" key="1">
    <citation type="submission" date="2018-07" db="EMBL/GenBank/DDBJ databases">
        <authorList>
            <person name="Quirk P.G."/>
            <person name="Krulwich T.A."/>
        </authorList>
    </citation>
    <scope>NUCLEOTIDE SEQUENCE</scope>
</reference>
<dbReference type="GO" id="GO:0004867">
    <property type="term" value="F:serine-type endopeptidase inhibitor activity"/>
    <property type="evidence" value="ECO:0007669"/>
    <property type="project" value="InterPro"/>
</dbReference>